<dbReference type="Proteomes" id="UP000484875">
    <property type="component" value="Unassembled WGS sequence"/>
</dbReference>
<keyword evidence="2" id="KW-1185">Reference proteome</keyword>
<evidence type="ECO:0000313" key="2">
    <source>
        <dbReference type="Proteomes" id="UP000484875"/>
    </source>
</evidence>
<name>A0A845HMG8_9BURK</name>
<dbReference type="SUPFAM" id="SSF53756">
    <property type="entry name" value="UDP-Glycosyltransferase/glycogen phosphorylase"/>
    <property type="match status" value="1"/>
</dbReference>
<dbReference type="AlphaFoldDB" id="A0A845HMG8"/>
<evidence type="ECO:0008006" key="3">
    <source>
        <dbReference type="Google" id="ProtNLM"/>
    </source>
</evidence>
<organism evidence="1 2">
    <name type="scientific">Duganella vulcania</name>
    <dbReference type="NCBI Taxonomy" id="2692166"/>
    <lineage>
        <taxon>Bacteria</taxon>
        <taxon>Pseudomonadati</taxon>
        <taxon>Pseudomonadota</taxon>
        <taxon>Betaproteobacteria</taxon>
        <taxon>Burkholderiales</taxon>
        <taxon>Oxalobacteraceae</taxon>
        <taxon>Telluria group</taxon>
        <taxon>Duganella</taxon>
    </lineage>
</organism>
<dbReference type="RefSeq" id="WP_161092125.1">
    <property type="nucleotide sequence ID" value="NZ_WWCV01000052.1"/>
</dbReference>
<dbReference type="EMBL" id="WWCV01000052">
    <property type="protein sequence ID" value="MYN19717.1"/>
    <property type="molecule type" value="Genomic_DNA"/>
</dbReference>
<accession>A0A845HMG8</accession>
<gene>
    <name evidence="1" type="ORF">GTP81_23515</name>
</gene>
<proteinExistence type="predicted"/>
<comment type="caution">
    <text evidence="1">The sequence shown here is derived from an EMBL/GenBank/DDBJ whole genome shotgun (WGS) entry which is preliminary data.</text>
</comment>
<reference evidence="1 2" key="1">
    <citation type="submission" date="2019-12" db="EMBL/GenBank/DDBJ databases">
        <title>Novel species isolated from a subtropical stream in China.</title>
        <authorList>
            <person name="Lu H."/>
        </authorList>
    </citation>
    <scope>NUCLEOTIDE SEQUENCE [LARGE SCALE GENOMIC DNA]</scope>
    <source>
        <strain evidence="1 2">FT107W</strain>
    </source>
</reference>
<sequence>MKGFKLAYLATADARGHLMRAQLLTHALRADGASVDVLTTSDEGVDFLARFGIEATVLSRHYAVQFDTHQNMLRGATDANVANYVFRPTRMWRDIWRLRPVLRDADLVINDSFHPALLCMGCLPGWRRKVVHVYGASLRHALETNFSGRVPGLLSGLFHRVVALQINASLARLEHDFCYADEASGGATFRLPTPVAIAAPAEAEPGATPRAAVYLNPHFRDSALADALTAGLEGAGVSAQLVGEGYAGRGAWRAQDPDWVHGAAVSDLIVSAPGMAALSVALVYRRPIVLVLTEQPEQQSNAARAAALGLAHRVVVWRGDAAAFSAEVQQAGIELLAQARTAAGQRCGAGDGHSIARARLNSWVSVLQQLAAGRRRT</sequence>
<protein>
    <recommendedName>
        <fullName evidence="3">Glycosyltransferase</fullName>
    </recommendedName>
</protein>
<evidence type="ECO:0000313" key="1">
    <source>
        <dbReference type="EMBL" id="MYN19717.1"/>
    </source>
</evidence>